<keyword evidence="1" id="KW-0966">Cell projection</keyword>
<proteinExistence type="predicted"/>
<dbReference type="Proteomes" id="UP000004277">
    <property type="component" value="Unassembled WGS sequence"/>
</dbReference>
<evidence type="ECO:0000313" key="2">
    <source>
        <dbReference type="Proteomes" id="UP000004277"/>
    </source>
</evidence>
<keyword evidence="2" id="KW-1185">Reference proteome</keyword>
<sequence length="147" mass="14981">MSLFNTLDVVGSALTAQSKRLNVVASNLANADSVTGPDGQPYRARQVVFSTVAAQAGVNGAGGINGGAGPETAAVAVAGVVESDAPMRRVHQPGHPLADADGFVTLPNVDVVEEMVNMISASRSYQANVEVATTTRSMAMKALTLGQ</sequence>
<gene>
    <name evidence="1" type="primary">flgC</name>
    <name evidence="1" type="ORF">MW7_001060</name>
</gene>
<accession>A0ACD3SUG4</accession>
<comment type="caution">
    <text evidence="1">The sequence shown here is derived from an EMBL/GenBank/DDBJ whole genome shotgun (WGS) entry which is preliminary data.</text>
</comment>
<organism evidence="1 2">
    <name type="scientific">Imbroritus primus</name>
    <dbReference type="NCBI Taxonomy" id="3058603"/>
    <lineage>
        <taxon>Bacteria</taxon>
        <taxon>Pseudomonadati</taxon>
        <taxon>Pseudomonadota</taxon>
        <taxon>Betaproteobacteria</taxon>
        <taxon>Burkholderiales</taxon>
        <taxon>Burkholderiaceae</taxon>
        <taxon>Imbroritus</taxon>
    </lineage>
</organism>
<evidence type="ECO:0000313" key="1">
    <source>
        <dbReference type="EMBL" id="TMS59766.1"/>
    </source>
</evidence>
<reference evidence="1" key="1">
    <citation type="submission" date="2019-05" db="EMBL/GenBank/DDBJ databases">
        <title>Revised genome assembly of Burkholderiaceae (previously Ralstonia) sp. PBA.</title>
        <authorList>
            <person name="Gan H.M."/>
        </authorList>
    </citation>
    <scope>NUCLEOTIDE SEQUENCE</scope>
    <source>
        <strain evidence="1">PBA</strain>
    </source>
</reference>
<protein>
    <submittedName>
        <fullName evidence="1">Flagellar basal body rod protein FlgC</fullName>
    </submittedName>
</protein>
<name>A0ACD3SUG4_9BURK</name>
<dbReference type="EMBL" id="AKCV02000004">
    <property type="protein sequence ID" value="TMS59766.1"/>
    <property type="molecule type" value="Genomic_DNA"/>
</dbReference>
<keyword evidence="1" id="KW-0282">Flagellum</keyword>
<keyword evidence="1" id="KW-0969">Cilium</keyword>